<organism evidence="1 2">
    <name type="scientific">Sunxiuqinia elliptica</name>
    <dbReference type="NCBI Taxonomy" id="655355"/>
    <lineage>
        <taxon>Bacteria</taxon>
        <taxon>Pseudomonadati</taxon>
        <taxon>Bacteroidota</taxon>
        <taxon>Bacteroidia</taxon>
        <taxon>Marinilabiliales</taxon>
        <taxon>Prolixibacteraceae</taxon>
        <taxon>Sunxiuqinia</taxon>
    </lineage>
</organism>
<accession>A0A4R6GLT4</accession>
<protein>
    <submittedName>
        <fullName evidence="1">Uncharacterized protein</fullName>
    </submittedName>
</protein>
<comment type="caution">
    <text evidence="1">The sequence shown here is derived from an EMBL/GenBank/DDBJ whole genome shotgun (WGS) entry which is preliminary data.</text>
</comment>
<dbReference type="Proteomes" id="UP000294848">
    <property type="component" value="Unassembled WGS sequence"/>
</dbReference>
<dbReference type="AlphaFoldDB" id="A0A4R6GLT4"/>
<name>A0A4R6GLT4_9BACT</name>
<reference evidence="1 2" key="1">
    <citation type="submission" date="2019-03" db="EMBL/GenBank/DDBJ databases">
        <title>Freshwater and sediment microbial communities from various areas in North America, analyzing microbe dynamics in response to fracking.</title>
        <authorList>
            <person name="Lamendella R."/>
        </authorList>
    </citation>
    <scope>NUCLEOTIDE SEQUENCE [LARGE SCALE GENOMIC DNA]</scope>
    <source>
        <strain evidence="1 2">114D</strain>
    </source>
</reference>
<gene>
    <name evidence="1" type="ORF">DET52_113121</name>
</gene>
<proteinExistence type="predicted"/>
<evidence type="ECO:0000313" key="1">
    <source>
        <dbReference type="EMBL" id="TDN95897.1"/>
    </source>
</evidence>
<sequence length="40" mass="4787">MELTSCESVPLEAFNHPFRKETSNRMKEFKPWCEEKTLVN</sequence>
<evidence type="ECO:0000313" key="2">
    <source>
        <dbReference type="Proteomes" id="UP000294848"/>
    </source>
</evidence>
<dbReference type="EMBL" id="SNWI01000013">
    <property type="protein sequence ID" value="TDN95897.1"/>
    <property type="molecule type" value="Genomic_DNA"/>
</dbReference>